<evidence type="ECO:0000313" key="4">
    <source>
        <dbReference type="Proteomes" id="UP000257127"/>
    </source>
</evidence>
<keyword evidence="1" id="KW-0472">Membrane</keyword>
<dbReference type="AlphaFoldDB" id="A0A3E1EXM1"/>
<dbReference type="GO" id="GO:0004175">
    <property type="term" value="F:endopeptidase activity"/>
    <property type="evidence" value="ECO:0007669"/>
    <property type="project" value="UniProtKB-ARBA"/>
</dbReference>
<evidence type="ECO:0000259" key="2">
    <source>
        <dbReference type="Pfam" id="PF02517"/>
    </source>
</evidence>
<feature type="transmembrane region" description="Helical" evidence="1">
    <location>
        <begin position="7"/>
        <end position="29"/>
    </location>
</feature>
<feature type="domain" description="CAAX prenyl protease 2/Lysostaphin resistance protein A-like" evidence="2">
    <location>
        <begin position="88"/>
        <end position="173"/>
    </location>
</feature>
<dbReference type="Pfam" id="PF02517">
    <property type="entry name" value="Rce1-like"/>
    <property type="match status" value="1"/>
</dbReference>
<dbReference type="Proteomes" id="UP000257127">
    <property type="component" value="Unassembled WGS sequence"/>
</dbReference>
<dbReference type="GO" id="GO:0008237">
    <property type="term" value="F:metallopeptidase activity"/>
    <property type="evidence" value="ECO:0007669"/>
    <property type="project" value="UniProtKB-KW"/>
</dbReference>
<sequence>MHPKIQFHILSWATLLLFPAVGLTFLWFFSDVDIIAVLAFDKVLSPLTLLGLEFGFIYGFFIIAITQFPVFEELSGPQMRILKSLKLNWFDIIFMSFCAGFGEEILFRAGLQTWLGPWLTSIIFIGVHGYFNPFSLRKSLLGIVLFPFILILSYAYEIFGLWFCIAAHFAYDLLMFTGVLNTKNK</sequence>
<dbReference type="InterPro" id="IPR003675">
    <property type="entry name" value="Rce1/LyrA-like_dom"/>
</dbReference>
<keyword evidence="4" id="KW-1185">Reference proteome</keyword>
<keyword evidence="3" id="KW-0645">Protease</keyword>
<dbReference type="GO" id="GO:0006508">
    <property type="term" value="P:proteolysis"/>
    <property type="evidence" value="ECO:0007669"/>
    <property type="project" value="UniProtKB-KW"/>
</dbReference>
<evidence type="ECO:0000256" key="1">
    <source>
        <dbReference type="SAM" id="Phobius"/>
    </source>
</evidence>
<organism evidence="3 4">
    <name type="scientific">Brumimicrobium aurantiacum</name>
    <dbReference type="NCBI Taxonomy" id="1737063"/>
    <lineage>
        <taxon>Bacteria</taxon>
        <taxon>Pseudomonadati</taxon>
        <taxon>Bacteroidota</taxon>
        <taxon>Flavobacteriia</taxon>
        <taxon>Flavobacteriales</taxon>
        <taxon>Crocinitomicaceae</taxon>
        <taxon>Brumimicrobium</taxon>
    </lineage>
</organism>
<reference evidence="3 4" key="1">
    <citation type="submission" date="2018-08" db="EMBL/GenBank/DDBJ databases">
        <title>The draft genome squence of Brumimicrobium sp. N62.</title>
        <authorList>
            <person name="Du Z.-J."/>
            <person name="Luo H.-R."/>
        </authorList>
    </citation>
    <scope>NUCLEOTIDE SEQUENCE [LARGE SCALE GENOMIC DNA]</scope>
    <source>
        <strain evidence="3 4">N62</strain>
    </source>
</reference>
<feature type="transmembrane region" description="Helical" evidence="1">
    <location>
        <begin position="143"/>
        <end position="171"/>
    </location>
</feature>
<name>A0A3E1EXM1_9FLAO</name>
<dbReference type="RefSeq" id="WP_116880702.1">
    <property type="nucleotide sequence ID" value="NZ_QURB01000004.1"/>
</dbReference>
<keyword evidence="1" id="KW-1133">Transmembrane helix</keyword>
<gene>
    <name evidence="3" type="ORF">DXU93_07685</name>
</gene>
<dbReference type="GO" id="GO:0080120">
    <property type="term" value="P:CAAX-box protein maturation"/>
    <property type="evidence" value="ECO:0007669"/>
    <property type="project" value="UniProtKB-ARBA"/>
</dbReference>
<feature type="transmembrane region" description="Helical" evidence="1">
    <location>
        <begin position="49"/>
        <end position="68"/>
    </location>
</feature>
<keyword evidence="3" id="KW-0482">Metalloprotease</keyword>
<keyword evidence="3" id="KW-0378">Hydrolase</keyword>
<dbReference type="EMBL" id="QURB01000004">
    <property type="protein sequence ID" value="RFC54301.1"/>
    <property type="molecule type" value="Genomic_DNA"/>
</dbReference>
<proteinExistence type="predicted"/>
<evidence type="ECO:0000313" key="3">
    <source>
        <dbReference type="EMBL" id="RFC54301.1"/>
    </source>
</evidence>
<accession>A0A3E1EXM1</accession>
<dbReference type="OrthoDB" id="9779573at2"/>
<feature type="transmembrane region" description="Helical" evidence="1">
    <location>
        <begin position="113"/>
        <end position="131"/>
    </location>
</feature>
<protein>
    <submittedName>
        <fullName evidence="3">CPBP family intramembrane metalloprotease</fullName>
    </submittedName>
</protein>
<feature type="transmembrane region" description="Helical" evidence="1">
    <location>
        <begin position="89"/>
        <end position="107"/>
    </location>
</feature>
<comment type="caution">
    <text evidence="3">The sequence shown here is derived from an EMBL/GenBank/DDBJ whole genome shotgun (WGS) entry which is preliminary data.</text>
</comment>
<keyword evidence="1" id="KW-0812">Transmembrane</keyword>